<protein>
    <recommendedName>
        <fullName evidence="11">Beta-1,4-N-acetylgalactosaminyltransferase</fullName>
        <ecNumber evidence="11">2.4.1.-</ecNumber>
    </recommendedName>
    <alternativeName>
        <fullName evidence="11">Beta-4-GalNAcT</fullName>
    </alternativeName>
</protein>
<keyword evidence="9 11" id="KW-0472">Membrane</keyword>
<comment type="similarity">
    <text evidence="3 11">Belongs to the glycosyltransferase 7 family.</text>
</comment>
<keyword evidence="10 11" id="KW-0325">Glycoprotein</keyword>
<evidence type="ECO:0000256" key="1">
    <source>
        <dbReference type="ARBA" id="ARBA00004606"/>
    </source>
</evidence>
<dbReference type="EMBL" id="GGYP01003457">
    <property type="protein sequence ID" value="MDE48228.1"/>
    <property type="molecule type" value="Transcribed_RNA"/>
</dbReference>
<keyword evidence="5 11" id="KW-0808">Transferase</keyword>
<dbReference type="GO" id="GO:0046872">
    <property type="term" value="F:metal ion binding"/>
    <property type="evidence" value="ECO:0007669"/>
    <property type="project" value="UniProtKB-UniRule"/>
</dbReference>
<dbReference type="Gene3D" id="3.90.550.10">
    <property type="entry name" value="Spore Coat Polysaccharide Biosynthesis Protein SpsA, Chain A"/>
    <property type="match status" value="1"/>
</dbReference>
<dbReference type="UniPathway" id="UPA00378"/>
<feature type="domain" description="Galactosyltransferase C-terminal" evidence="12">
    <location>
        <begin position="216"/>
        <end position="289"/>
    </location>
</feature>
<evidence type="ECO:0000256" key="5">
    <source>
        <dbReference type="ARBA" id="ARBA00022679"/>
    </source>
</evidence>
<dbReference type="GO" id="GO:0005794">
    <property type="term" value="C:Golgi apparatus"/>
    <property type="evidence" value="ECO:0007669"/>
    <property type="project" value="TreeGrafter"/>
</dbReference>
<dbReference type="GO" id="GO:0016020">
    <property type="term" value="C:membrane"/>
    <property type="evidence" value="ECO:0007669"/>
    <property type="project" value="UniProtKB-SubCell"/>
</dbReference>
<dbReference type="GO" id="GO:0005975">
    <property type="term" value="P:carbohydrate metabolic process"/>
    <property type="evidence" value="ECO:0007669"/>
    <property type="project" value="InterPro"/>
</dbReference>
<evidence type="ECO:0000256" key="10">
    <source>
        <dbReference type="ARBA" id="ARBA00023180"/>
    </source>
</evidence>
<dbReference type="InterPro" id="IPR003859">
    <property type="entry name" value="Galactosyl_T"/>
</dbReference>
<evidence type="ECO:0000256" key="9">
    <source>
        <dbReference type="ARBA" id="ARBA00023136"/>
    </source>
</evidence>
<keyword evidence="11" id="KW-0464">Manganese</keyword>
<evidence type="ECO:0000256" key="8">
    <source>
        <dbReference type="ARBA" id="ARBA00022989"/>
    </source>
</evidence>
<evidence type="ECO:0000256" key="3">
    <source>
        <dbReference type="ARBA" id="ARBA00005735"/>
    </source>
</evidence>
<keyword evidence="11" id="KW-0479">Metal-binding</keyword>
<dbReference type="AlphaFoldDB" id="A0A6G1SCU9"/>
<evidence type="ECO:0000256" key="4">
    <source>
        <dbReference type="ARBA" id="ARBA00022676"/>
    </source>
</evidence>
<keyword evidence="6 11" id="KW-0812">Transmembrane</keyword>
<comment type="cofactor">
    <cofactor evidence="11">
        <name>Mn(2+)</name>
        <dbReference type="ChEBI" id="CHEBI:29035"/>
    </cofactor>
</comment>
<comment type="subcellular location">
    <subcellularLocation>
        <location evidence="1 11">Membrane</location>
        <topology evidence="1 11">Single-pass type II membrane protein</topology>
    </subcellularLocation>
</comment>
<dbReference type="PANTHER" id="PTHR19300:SF57">
    <property type="entry name" value="BETA-1,4-N-ACETYLGALACTOSAMINYLTRANSFERASE"/>
    <property type="match status" value="1"/>
</dbReference>
<accession>A0A6G1SCU9</accession>
<evidence type="ECO:0000256" key="11">
    <source>
        <dbReference type="RuleBase" id="RU368121"/>
    </source>
</evidence>
<keyword evidence="4 11" id="KW-0328">Glycosyltransferase</keyword>
<dbReference type="InterPro" id="IPR027791">
    <property type="entry name" value="Galactosyl_T_C"/>
</dbReference>
<dbReference type="PRINTS" id="PR02050">
    <property type="entry name" value="B14GALTRFASE"/>
</dbReference>
<dbReference type="PANTHER" id="PTHR19300">
    <property type="entry name" value="BETA-1,4-GALACTOSYLTRANSFERASE"/>
    <property type="match status" value="1"/>
</dbReference>
<gene>
    <name evidence="14" type="primary">bre-4</name>
    <name evidence="14" type="ORF">g.11015</name>
</gene>
<name>A0A6G1SCU9_9ACAR</name>
<evidence type="ECO:0000259" key="12">
    <source>
        <dbReference type="Pfam" id="PF02709"/>
    </source>
</evidence>
<evidence type="ECO:0000256" key="2">
    <source>
        <dbReference type="ARBA" id="ARBA00004922"/>
    </source>
</evidence>
<dbReference type="GO" id="GO:0033842">
    <property type="term" value="F:N-acetyl-beta-glucosaminyl-derivative 4-beta-N-acetylgalactosaminyltransferase activity"/>
    <property type="evidence" value="ECO:0007669"/>
    <property type="project" value="TreeGrafter"/>
</dbReference>
<evidence type="ECO:0000256" key="7">
    <source>
        <dbReference type="ARBA" id="ARBA00022968"/>
    </source>
</evidence>
<feature type="transmembrane region" description="Helical" evidence="11">
    <location>
        <begin position="7"/>
        <end position="27"/>
    </location>
</feature>
<dbReference type="GO" id="GO:0008378">
    <property type="term" value="F:galactosyltransferase activity"/>
    <property type="evidence" value="ECO:0007669"/>
    <property type="project" value="TreeGrafter"/>
</dbReference>
<dbReference type="GO" id="GO:0006688">
    <property type="term" value="P:glycosphingolipid biosynthetic process"/>
    <property type="evidence" value="ECO:0007669"/>
    <property type="project" value="TreeGrafter"/>
</dbReference>
<evidence type="ECO:0000313" key="14">
    <source>
        <dbReference type="EMBL" id="MDE48228.1"/>
    </source>
</evidence>
<organism evidence="14">
    <name type="scientific">Aceria tosichella</name>
    <name type="common">wheat curl mite</name>
    <dbReference type="NCBI Taxonomy" id="561515"/>
    <lineage>
        <taxon>Eukaryota</taxon>
        <taxon>Metazoa</taxon>
        <taxon>Ecdysozoa</taxon>
        <taxon>Arthropoda</taxon>
        <taxon>Chelicerata</taxon>
        <taxon>Arachnida</taxon>
        <taxon>Acari</taxon>
        <taxon>Acariformes</taxon>
        <taxon>Trombidiformes</taxon>
        <taxon>Prostigmata</taxon>
        <taxon>Eupodina</taxon>
        <taxon>Eriophyoidea</taxon>
        <taxon>Eriophyidae</taxon>
        <taxon>Eriophyinae</taxon>
        <taxon>Aceriini</taxon>
        <taxon>Aceria</taxon>
    </lineage>
</organism>
<dbReference type="EC" id="2.4.1.-" evidence="11"/>
<dbReference type="Pfam" id="PF02709">
    <property type="entry name" value="Glyco_transf_7C"/>
    <property type="match status" value="1"/>
</dbReference>
<feature type="domain" description="Galactosyltransferase N-terminal" evidence="13">
    <location>
        <begin position="107"/>
        <end position="212"/>
    </location>
</feature>
<dbReference type="InterPro" id="IPR029044">
    <property type="entry name" value="Nucleotide-diphossugar_trans"/>
</dbReference>
<keyword evidence="7 11" id="KW-0735">Signal-anchor</keyword>
<dbReference type="Pfam" id="PF13733">
    <property type="entry name" value="Glyco_transf_7N"/>
    <property type="match status" value="1"/>
</dbReference>
<evidence type="ECO:0000256" key="6">
    <source>
        <dbReference type="ARBA" id="ARBA00022692"/>
    </source>
</evidence>
<sequence>MRSSTAITNIISLELISLLALIFLFVWDLTSSYYDTTDHFNQLDTFDQLTDSIIDCNTTEQGSHDWFDPSHSAVGGSQTASPPKCPIDLDRLRYFDDPALDTWLSYDHVKYGGQFEPDGCLPKQKVAIIVPYRDKQEHLEKFLLYIHQFLPDQLIDYIVFVIEQADQRAFNRMRLLNIGASKVMEYHPDICCFIFHEVDLLPLDQRNLYMCSRMPRHLSGSISSYRYRLLYPSLFGGVVSMSRAQYELIGGFSEIQTYNWYAADEDLIGRIVAKGLTLERTPLNYGVYITAHYQWGNQTLVEKRESEQSKDSTLSGRQHKVLPISDEPYVVSVELKQLYTHVRCSV</sequence>
<dbReference type="InterPro" id="IPR027995">
    <property type="entry name" value="Galactosyl_T_N"/>
</dbReference>
<keyword evidence="8 11" id="KW-1133">Transmembrane helix</keyword>
<reference evidence="14" key="1">
    <citation type="submission" date="2018-10" db="EMBL/GenBank/DDBJ databases">
        <title>Transcriptome assembly of Aceria tosichella (Wheat curl mite) Type 2.</title>
        <authorList>
            <person name="Scully E.D."/>
            <person name="Geib S.M."/>
            <person name="Palmer N.A."/>
            <person name="Gupta A.K."/>
            <person name="Sarath G."/>
            <person name="Tatineni S."/>
        </authorList>
    </citation>
    <scope>NUCLEOTIDE SEQUENCE</scope>
    <source>
        <strain evidence="14">LincolnNE</strain>
    </source>
</reference>
<proteinExistence type="inferred from homology"/>
<evidence type="ECO:0000259" key="13">
    <source>
        <dbReference type="Pfam" id="PF13733"/>
    </source>
</evidence>
<comment type="function">
    <text evidence="11">Catalyzes the transfer of galactose onto proteins or lipids.</text>
</comment>
<comment type="pathway">
    <text evidence="2 11">Protein modification; protein glycosylation.</text>
</comment>
<dbReference type="SUPFAM" id="SSF53448">
    <property type="entry name" value="Nucleotide-diphospho-sugar transferases"/>
    <property type="match status" value="1"/>
</dbReference>